<evidence type="ECO:0000256" key="4">
    <source>
        <dbReference type="ARBA" id="ARBA00022989"/>
    </source>
</evidence>
<evidence type="ECO:0000256" key="1">
    <source>
        <dbReference type="ARBA" id="ARBA00004141"/>
    </source>
</evidence>
<evidence type="ECO:0000256" key="9">
    <source>
        <dbReference type="ARBA" id="ARBA00023303"/>
    </source>
</evidence>
<keyword evidence="6 10" id="KW-0472">Membrane</keyword>
<keyword evidence="7" id="KW-0869">Chloride channel</keyword>
<keyword evidence="5" id="KW-0406">Ion transport</keyword>
<feature type="transmembrane region" description="Helical" evidence="10">
    <location>
        <begin position="99"/>
        <end position="119"/>
    </location>
</feature>
<sequence>MGAAIGQGMGERLFHADREENKLLLSCGVAAGLAAAFSAPLAGTMFLLEEITFRFQIREWLTALAAAISADLMTVLVYGTRPCLWLPVNFNLPPVAYPWLILFGLVLGVLAWCYQYCLLNSRVWYRHCTHLPSKVQPLAGRRQLHQPGRDRDGRLLWGD</sequence>
<gene>
    <name evidence="11" type="primary">clcA_2</name>
    <name evidence="11" type="ORF">HCY95_01003</name>
</gene>
<dbReference type="InterPro" id="IPR001807">
    <property type="entry name" value="ClC"/>
</dbReference>
<evidence type="ECO:0000313" key="11">
    <source>
        <dbReference type="EMBL" id="QIX58567.1"/>
    </source>
</evidence>
<organism evidence="11 12">
    <name type="scientific">Limosilactobacillus fermentum</name>
    <name type="common">Lactobacillus fermentum</name>
    <dbReference type="NCBI Taxonomy" id="1613"/>
    <lineage>
        <taxon>Bacteria</taxon>
        <taxon>Bacillati</taxon>
        <taxon>Bacillota</taxon>
        <taxon>Bacilli</taxon>
        <taxon>Lactobacillales</taxon>
        <taxon>Lactobacillaceae</taxon>
        <taxon>Limosilactobacillus</taxon>
    </lineage>
</organism>
<evidence type="ECO:0000256" key="3">
    <source>
        <dbReference type="ARBA" id="ARBA00022692"/>
    </source>
</evidence>
<proteinExistence type="predicted"/>
<dbReference type="EMBL" id="CP050919">
    <property type="protein sequence ID" value="QIX58567.1"/>
    <property type="molecule type" value="Genomic_DNA"/>
</dbReference>
<accession>A0AAJ4GDZ4</accession>
<dbReference type="GO" id="GO:0034707">
    <property type="term" value="C:chloride channel complex"/>
    <property type="evidence" value="ECO:0007669"/>
    <property type="project" value="UniProtKB-KW"/>
</dbReference>
<dbReference type="InterPro" id="IPR050368">
    <property type="entry name" value="ClC-type_chloride_channel"/>
</dbReference>
<evidence type="ECO:0000256" key="10">
    <source>
        <dbReference type="SAM" id="Phobius"/>
    </source>
</evidence>
<evidence type="ECO:0000313" key="12">
    <source>
        <dbReference type="Proteomes" id="UP000503169"/>
    </source>
</evidence>
<evidence type="ECO:0000256" key="2">
    <source>
        <dbReference type="ARBA" id="ARBA00022448"/>
    </source>
</evidence>
<feature type="transmembrane region" description="Helical" evidence="10">
    <location>
        <begin position="60"/>
        <end position="79"/>
    </location>
</feature>
<keyword evidence="8" id="KW-0868">Chloride</keyword>
<dbReference type="PANTHER" id="PTHR43427:SF6">
    <property type="entry name" value="CHLORIDE CHANNEL PROTEIN CLC-E"/>
    <property type="match status" value="1"/>
</dbReference>
<dbReference type="PANTHER" id="PTHR43427">
    <property type="entry name" value="CHLORIDE CHANNEL PROTEIN CLC-E"/>
    <property type="match status" value="1"/>
</dbReference>
<dbReference type="AlphaFoldDB" id="A0AAJ4GDZ4"/>
<keyword evidence="2" id="KW-0813">Transport</keyword>
<name>A0AAJ4GDZ4_LIMFE</name>
<keyword evidence="3 10" id="KW-0812">Transmembrane</keyword>
<keyword evidence="9" id="KW-0407">Ion channel</keyword>
<evidence type="ECO:0000256" key="8">
    <source>
        <dbReference type="ARBA" id="ARBA00023214"/>
    </source>
</evidence>
<evidence type="ECO:0000256" key="7">
    <source>
        <dbReference type="ARBA" id="ARBA00023173"/>
    </source>
</evidence>
<dbReference type="Pfam" id="PF00654">
    <property type="entry name" value="Voltage_CLC"/>
    <property type="match status" value="1"/>
</dbReference>
<evidence type="ECO:0000256" key="6">
    <source>
        <dbReference type="ARBA" id="ARBA00023136"/>
    </source>
</evidence>
<reference evidence="11 12" key="1">
    <citation type="submission" date="2020-04" db="EMBL/GenBank/DDBJ databases">
        <title>Novel strain L. Fermentum HFD1 producer antibacterial peptides.</title>
        <authorList>
            <person name="Ozhegov G.D."/>
            <person name="Pavlova A.S."/>
            <person name="Zhuravleva D.E."/>
            <person name="Gogoleva N.V."/>
            <person name="Shagimardanova E.I."/>
            <person name="Markelova M.I."/>
            <person name="Yarullina D.R."/>
            <person name="Kayumov A.R."/>
        </authorList>
    </citation>
    <scope>NUCLEOTIDE SEQUENCE [LARGE SCALE GENOMIC DNA]</scope>
    <source>
        <strain evidence="11 12">HFD1</strain>
    </source>
</reference>
<dbReference type="InterPro" id="IPR014743">
    <property type="entry name" value="Cl-channel_core"/>
</dbReference>
<dbReference type="GO" id="GO:0005254">
    <property type="term" value="F:chloride channel activity"/>
    <property type="evidence" value="ECO:0007669"/>
    <property type="project" value="UniProtKB-KW"/>
</dbReference>
<dbReference type="SUPFAM" id="SSF81340">
    <property type="entry name" value="Clc chloride channel"/>
    <property type="match status" value="1"/>
</dbReference>
<dbReference type="Gene3D" id="1.10.3080.10">
    <property type="entry name" value="Clc chloride channel"/>
    <property type="match status" value="1"/>
</dbReference>
<keyword evidence="4 10" id="KW-1133">Transmembrane helix</keyword>
<dbReference type="Proteomes" id="UP000503169">
    <property type="component" value="Chromosome"/>
</dbReference>
<evidence type="ECO:0000256" key="5">
    <source>
        <dbReference type="ARBA" id="ARBA00023065"/>
    </source>
</evidence>
<protein>
    <submittedName>
        <fullName evidence="11">H(+)/Cl(-) exchange transporter ClcA</fullName>
    </submittedName>
</protein>
<feature type="transmembrane region" description="Helical" evidence="10">
    <location>
        <begin position="23"/>
        <end position="48"/>
    </location>
</feature>
<comment type="subcellular location">
    <subcellularLocation>
        <location evidence="1">Membrane</location>
        <topology evidence="1">Multi-pass membrane protein</topology>
    </subcellularLocation>
</comment>